<reference evidence="2" key="1">
    <citation type="submission" date="2025-08" db="UniProtKB">
        <authorList>
            <consortium name="Ensembl"/>
        </authorList>
    </citation>
    <scope>IDENTIFICATION</scope>
</reference>
<reference evidence="2" key="2">
    <citation type="submission" date="2025-09" db="UniProtKB">
        <authorList>
            <consortium name="Ensembl"/>
        </authorList>
    </citation>
    <scope>IDENTIFICATION</scope>
</reference>
<dbReference type="Proteomes" id="UP000694565">
    <property type="component" value="Unplaced"/>
</dbReference>
<protein>
    <submittedName>
        <fullName evidence="2">Fignl1 interacting regulator of recombination and mitosis</fullName>
    </submittedName>
</protein>
<keyword evidence="1" id="KW-0472">Membrane</keyword>
<dbReference type="InterPro" id="IPR027902">
    <property type="entry name" value="DUF4487"/>
</dbReference>
<evidence type="ECO:0000256" key="1">
    <source>
        <dbReference type="SAM" id="Phobius"/>
    </source>
</evidence>
<dbReference type="Ensembl" id="ENSCLMT00005000324.1">
    <property type="protein sequence ID" value="ENSCLMP00005000309.1"/>
    <property type="gene ID" value="ENSCLMG00005000230.1"/>
</dbReference>
<dbReference type="AlphaFoldDB" id="A0A8C2W9G4"/>
<keyword evidence="1" id="KW-1133">Transmembrane helix</keyword>
<evidence type="ECO:0000313" key="2">
    <source>
        <dbReference type="Ensembl" id="ENSCLMP00005000309.1"/>
    </source>
</evidence>
<evidence type="ECO:0000313" key="3">
    <source>
        <dbReference type="Proteomes" id="UP000694565"/>
    </source>
</evidence>
<proteinExistence type="predicted"/>
<keyword evidence="3" id="KW-1185">Reference proteome</keyword>
<accession>A0A8C2W9G4</accession>
<organism evidence="2 3">
    <name type="scientific">Cyclopterus lumpus</name>
    <name type="common">Lumpsucker</name>
    <dbReference type="NCBI Taxonomy" id="8103"/>
    <lineage>
        <taxon>Eukaryota</taxon>
        <taxon>Metazoa</taxon>
        <taxon>Chordata</taxon>
        <taxon>Craniata</taxon>
        <taxon>Vertebrata</taxon>
        <taxon>Euteleostomi</taxon>
        <taxon>Actinopterygii</taxon>
        <taxon>Neopterygii</taxon>
        <taxon>Teleostei</taxon>
        <taxon>Neoteleostei</taxon>
        <taxon>Acanthomorphata</taxon>
        <taxon>Eupercaria</taxon>
        <taxon>Perciformes</taxon>
        <taxon>Cottioidei</taxon>
        <taxon>Cottales</taxon>
        <taxon>Cyclopteridae</taxon>
        <taxon>Cyclopterus</taxon>
    </lineage>
</organism>
<sequence>MSQTNTPLLDEVAQWSQETCRQKLKSYELSHKYNIPPGILKVITDMFLPHIDLSELEDECFSKIVPKVGTMFESMVKELVDQVGGLSSQNTELVALLRSILQAMVQIIDALSTCVRHIGTFEEVPDFYAIRSLPPCIMKVLSETFQHCKVGLFILSEYILTLQSTIVMAECFLFLILLLFITFLFKTKI</sequence>
<dbReference type="PANTHER" id="PTHR16071">
    <property type="entry name" value="CHROMOSOME 1 OPEN READING FRAME 112"/>
    <property type="match status" value="1"/>
</dbReference>
<dbReference type="GeneTree" id="ENSGT00390000004791"/>
<feature type="transmembrane region" description="Helical" evidence="1">
    <location>
        <begin position="166"/>
        <end position="185"/>
    </location>
</feature>
<dbReference type="PANTHER" id="PTHR16071:SF2">
    <property type="entry name" value="FIGNL1-INTERACTING REGULATOR OF RECOMBINATION AND MITOSIS"/>
    <property type="match status" value="1"/>
</dbReference>
<keyword evidence="1" id="KW-0812">Transmembrane</keyword>
<name>A0A8C2W9G4_CYCLU</name>